<reference evidence="2 3" key="1">
    <citation type="submission" date="2015-06" db="EMBL/GenBank/DDBJ databases">
        <title>Expansion of signal transduction pathways in fungi by whole-genome duplication.</title>
        <authorList>
            <consortium name="DOE Joint Genome Institute"/>
            <person name="Corrochano L.M."/>
            <person name="Kuo A."/>
            <person name="Marcet-Houben M."/>
            <person name="Polaino S."/>
            <person name="Salamov A."/>
            <person name="Villalobos J.M."/>
            <person name="Alvarez M.I."/>
            <person name="Avalos J."/>
            <person name="Benito E.P."/>
            <person name="Benoit I."/>
            <person name="Burger G."/>
            <person name="Camino L.P."/>
            <person name="Canovas D."/>
            <person name="Cerda-Olmedo E."/>
            <person name="Cheng J.-F."/>
            <person name="Dominguez A."/>
            <person name="Elias M."/>
            <person name="Eslava A.P."/>
            <person name="Glaser F."/>
            <person name="Grimwood J."/>
            <person name="Gutierrez G."/>
            <person name="Heitman J."/>
            <person name="Henrissat B."/>
            <person name="Iturriaga E.A."/>
            <person name="Lang B.F."/>
            <person name="Lavin J.L."/>
            <person name="Lee S."/>
            <person name="Li W."/>
            <person name="Lindquist E."/>
            <person name="Lopez-Garcia S."/>
            <person name="Luque E.M."/>
            <person name="Marcos A.T."/>
            <person name="Martin J."/>
            <person name="Mccluskey K."/>
            <person name="Medina H.R."/>
            <person name="Miralles-Duran A."/>
            <person name="Miyazaki A."/>
            <person name="Munoz-Torres E."/>
            <person name="Oguiza J.A."/>
            <person name="Ohm R."/>
            <person name="Olmedo M."/>
            <person name="Orejas M."/>
            <person name="Ortiz-Castellanos L."/>
            <person name="Pisabarro A.G."/>
            <person name="Rodriguez-Romero J."/>
            <person name="Ruiz-Herrera J."/>
            <person name="Ruiz-Vazquez R."/>
            <person name="Sanz C."/>
            <person name="Schackwitz W."/>
            <person name="Schmutz J."/>
            <person name="Shahriari M."/>
            <person name="Shelest E."/>
            <person name="Silva-Franco F."/>
            <person name="Soanes D."/>
            <person name="Syed K."/>
            <person name="Tagua V.G."/>
            <person name="Talbot N.J."/>
            <person name="Thon M."/>
            <person name="De Vries R.P."/>
            <person name="Wiebenga A."/>
            <person name="Yadav J.S."/>
            <person name="Braun E.L."/>
            <person name="Baker S."/>
            <person name="Garre V."/>
            <person name="Horwitz B."/>
            <person name="Torres-Martinez S."/>
            <person name="Idnurm A."/>
            <person name="Herrera-Estrella A."/>
            <person name="Gabaldon T."/>
            <person name="Grigoriev I.V."/>
        </authorList>
    </citation>
    <scope>NUCLEOTIDE SEQUENCE [LARGE SCALE GENOMIC DNA]</scope>
    <source>
        <strain evidence="2 3">CBS 277.49</strain>
    </source>
</reference>
<gene>
    <name evidence="2" type="ORF">MUCCIDRAFT_83388</name>
</gene>
<dbReference type="EMBL" id="AMYB01000007">
    <property type="protein sequence ID" value="OAD00259.1"/>
    <property type="molecule type" value="Genomic_DNA"/>
</dbReference>
<comment type="caution">
    <text evidence="2">The sequence shown here is derived from an EMBL/GenBank/DDBJ whole genome shotgun (WGS) entry which is preliminary data.</text>
</comment>
<name>A0A162QKJ0_MUCCL</name>
<organism evidence="2 3">
    <name type="scientific">Mucor lusitanicus CBS 277.49</name>
    <dbReference type="NCBI Taxonomy" id="747725"/>
    <lineage>
        <taxon>Eukaryota</taxon>
        <taxon>Fungi</taxon>
        <taxon>Fungi incertae sedis</taxon>
        <taxon>Mucoromycota</taxon>
        <taxon>Mucoromycotina</taxon>
        <taxon>Mucoromycetes</taxon>
        <taxon>Mucorales</taxon>
        <taxon>Mucorineae</taxon>
        <taxon>Mucoraceae</taxon>
        <taxon>Mucor</taxon>
    </lineage>
</organism>
<dbReference type="NCBIfam" id="TIGR00756">
    <property type="entry name" value="PPR"/>
    <property type="match status" value="1"/>
</dbReference>
<dbReference type="PANTHER" id="PTHR47936:SF1">
    <property type="entry name" value="PENTATRICOPEPTIDE REPEAT-CONTAINING PROTEIN GUN1, CHLOROPLASTIC"/>
    <property type="match status" value="1"/>
</dbReference>
<dbReference type="VEuPathDB" id="FungiDB:MUCCIDRAFT_83388"/>
<evidence type="ECO:0000313" key="2">
    <source>
        <dbReference type="EMBL" id="OAD00259.1"/>
    </source>
</evidence>
<dbReference type="STRING" id="747725.A0A162QKJ0"/>
<dbReference type="InterPro" id="IPR002885">
    <property type="entry name" value="PPR_rpt"/>
</dbReference>
<keyword evidence="1" id="KW-0677">Repeat</keyword>
<protein>
    <recommendedName>
        <fullName evidence="4">Pentacotripeptide-repeat region of PRORP domain-containing protein</fullName>
    </recommendedName>
</protein>
<dbReference type="Gene3D" id="1.25.40.10">
    <property type="entry name" value="Tetratricopeptide repeat domain"/>
    <property type="match status" value="2"/>
</dbReference>
<dbReference type="AlphaFoldDB" id="A0A162QKJ0"/>
<evidence type="ECO:0008006" key="4">
    <source>
        <dbReference type="Google" id="ProtNLM"/>
    </source>
</evidence>
<dbReference type="PANTHER" id="PTHR47936">
    <property type="entry name" value="PPR_LONG DOMAIN-CONTAINING PROTEIN"/>
    <property type="match status" value="1"/>
</dbReference>
<keyword evidence="3" id="KW-1185">Reference proteome</keyword>
<sequence>MLPRLGKVLAQPTRHANLRSVIQASQSSLKRAAVAPALATRSFAIQTAKRAHTLDVEATKDHAMHATSSSKSTTTSTPQSLFDTLEECKSTGNLKGAIRAVQQAQEKGLATPKLYLALVDMLRDSPFDVHECATVAHWFYSPDSQLPLDVLEDITIWKSVLKLGFRFGPTYRSEDLRALLDRFTEIFDLTTMNDQTAWELLMRAYGIMNKKDAISACIQKNEGNPVDKASFYSTALLSYAATNSHDKVDKLVDMLQQQGSLSRRTLLKLIRCYGFQGDIEHATHYTDMCNKLYPDQKCDKTMLLIAHKIALQKMCETLAEVRGARGLSLKPTNSAQLDQLHASWESLTKDMFNDKTPVDITDCNVVLEYQTTANRIDPVGFPMEKAEEIFESYMPANYITPNDASHRIMLVGYATSQQYNDHHRNIRLDKALEMVSKMQVAGLDTLNHPTFHSLFRACLPHRDGHYYFDNFRLNSLLPARPYTHNRFKLDPRLFEIEKIMLEAKLPHDRFTFTTLMTCLASGGQYKALRTRWRSLKVHGLRRDVGMYRLTYALASLNPTQAKRAIVVVRNEMNREIPKERRDWDTYTAMLDCCATAQMPLEAKDIIKEMRHATELVHRSKTHADDLAKWPYTDEPDFYLPMLRTAITVPGLDANQLLKEMDKKGVKYNQGVWEAVLSKLAIEGDEQGIRRLFNKYTMTRFENEGKIPVPVRESTPVVPFPTAPYSQLDMKFIDVYICSLLDSQDVSLVFDVLRTLSNQTSAIGISRQTLQGVVKLAKQEKSTDDLKWLRDEVLPKVTHQNKFLRVLKKGIDNVIN</sequence>
<evidence type="ECO:0000256" key="1">
    <source>
        <dbReference type="ARBA" id="ARBA00022737"/>
    </source>
</evidence>
<accession>A0A162QKJ0</accession>
<evidence type="ECO:0000313" key="3">
    <source>
        <dbReference type="Proteomes" id="UP000077051"/>
    </source>
</evidence>
<dbReference type="Proteomes" id="UP000077051">
    <property type="component" value="Unassembled WGS sequence"/>
</dbReference>
<dbReference type="OrthoDB" id="185373at2759"/>
<proteinExistence type="predicted"/>
<dbReference type="InterPro" id="IPR011990">
    <property type="entry name" value="TPR-like_helical_dom_sf"/>
</dbReference>
<dbReference type="Pfam" id="PF01535">
    <property type="entry name" value="PPR"/>
    <property type="match status" value="1"/>
</dbReference>